<organism evidence="1 2">
    <name type="scientific">Desulfofustis limnaeus</name>
    <dbReference type="NCBI Taxonomy" id="2740163"/>
    <lineage>
        <taxon>Bacteria</taxon>
        <taxon>Pseudomonadati</taxon>
        <taxon>Thermodesulfobacteriota</taxon>
        <taxon>Desulfobulbia</taxon>
        <taxon>Desulfobulbales</taxon>
        <taxon>Desulfocapsaceae</taxon>
        <taxon>Desulfofustis</taxon>
    </lineage>
</organism>
<evidence type="ECO:0000313" key="1">
    <source>
        <dbReference type="EMBL" id="BDD87388.1"/>
    </source>
</evidence>
<sequence length="97" mass="11473">MKQQARFEWDHQKDLANQRKHGVSFALAQLAFLDTRRVILEDLEHSLEEQRFYCLGSVAGGILTVRFTWREKVIRIIGAGYWRRGKKIYEKENNIHG</sequence>
<name>A0ABM7W8Y9_9BACT</name>
<reference evidence="1 2" key="1">
    <citation type="submission" date="2022-01" db="EMBL/GenBank/DDBJ databases">
        <title>Desulfofustis limnae sp. nov., a novel mesophilic sulfate-reducing bacterium isolated from marsh soil.</title>
        <authorList>
            <person name="Watanabe M."/>
            <person name="Takahashi A."/>
            <person name="Kojima H."/>
            <person name="Fukui M."/>
        </authorList>
    </citation>
    <scope>NUCLEOTIDE SEQUENCE [LARGE SCALE GENOMIC DNA]</scope>
    <source>
        <strain evidence="1 2">PPLL</strain>
    </source>
</reference>
<gene>
    <name evidence="1" type="ORF">DPPLL_17530</name>
</gene>
<accession>A0ABM7W8Y9</accession>
<evidence type="ECO:0000313" key="2">
    <source>
        <dbReference type="Proteomes" id="UP000830055"/>
    </source>
</evidence>
<proteinExistence type="predicted"/>
<protein>
    <recommendedName>
        <fullName evidence="3">BrnT family toxin</fullName>
    </recommendedName>
</protein>
<dbReference type="InterPro" id="IPR038573">
    <property type="entry name" value="BrnT_sf"/>
</dbReference>
<dbReference type="Proteomes" id="UP000830055">
    <property type="component" value="Chromosome"/>
</dbReference>
<keyword evidence="2" id="KW-1185">Reference proteome</keyword>
<dbReference type="InterPro" id="IPR007460">
    <property type="entry name" value="BrnT_toxin"/>
</dbReference>
<evidence type="ECO:0008006" key="3">
    <source>
        <dbReference type="Google" id="ProtNLM"/>
    </source>
</evidence>
<dbReference type="EMBL" id="AP025516">
    <property type="protein sequence ID" value="BDD87388.1"/>
    <property type="molecule type" value="Genomic_DNA"/>
</dbReference>
<dbReference type="RefSeq" id="WP_284154418.1">
    <property type="nucleotide sequence ID" value="NZ_AP025516.1"/>
</dbReference>
<dbReference type="Pfam" id="PF04365">
    <property type="entry name" value="BrnT_toxin"/>
    <property type="match status" value="1"/>
</dbReference>
<dbReference type="Gene3D" id="3.10.450.530">
    <property type="entry name" value="Ribonuclease toxin, BrnT, of type II toxin-antitoxin system"/>
    <property type="match status" value="1"/>
</dbReference>